<keyword evidence="6" id="KW-1185">Reference proteome</keyword>
<keyword evidence="2" id="KW-0813">Transport</keyword>
<gene>
    <name evidence="5" type="ORF">DL1_14980</name>
</gene>
<accession>A0A074U087</accession>
<evidence type="ECO:0000256" key="4">
    <source>
        <dbReference type="SAM" id="SignalP"/>
    </source>
</evidence>
<evidence type="ECO:0000256" key="3">
    <source>
        <dbReference type="ARBA" id="ARBA00022729"/>
    </source>
</evidence>
<dbReference type="PANTHER" id="PTHR30061">
    <property type="entry name" value="MALTOSE-BINDING PERIPLASMIC PROTEIN"/>
    <property type="match status" value="1"/>
</dbReference>
<dbReference type="GO" id="GO:1901982">
    <property type="term" value="F:maltose binding"/>
    <property type="evidence" value="ECO:0007669"/>
    <property type="project" value="TreeGrafter"/>
</dbReference>
<dbReference type="GO" id="GO:0042956">
    <property type="term" value="P:maltodextrin transmembrane transport"/>
    <property type="evidence" value="ECO:0007669"/>
    <property type="project" value="TreeGrafter"/>
</dbReference>
<evidence type="ECO:0000313" key="5">
    <source>
        <dbReference type="EMBL" id="KEP68107.1"/>
    </source>
</evidence>
<reference evidence="5 6" key="1">
    <citation type="submission" date="2014-03" db="EMBL/GenBank/DDBJ databases">
        <title>The draft genome sequence of Thioclava dalianensis DLFJ1-1.</title>
        <authorList>
            <person name="Lai Q."/>
            <person name="Shao Z."/>
        </authorList>
    </citation>
    <scope>NUCLEOTIDE SEQUENCE [LARGE SCALE GENOMIC DNA]</scope>
    <source>
        <strain evidence="5 6">DLFJ1-1</strain>
    </source>
</reference>
<dbReference type="AlphaFoldDB" id="A0A074U087"/>
<feature type="chain" id="PRO_5001700263" evidence="4">
    <location>
        <begin position="25"/>
        <end position="432"/>
    </location>
</feature>
<keyword evidence="3 4" id="KW-0732">Signal</keyword>
<dbReference type="Proteomes" id="UP000027725">
    <property type="component" value="Unassembled WGS sequence"/>
</dbReference>
<evidence type="ECO:0000256" key="2">
    <source>
        <dbReference type="ARBA" id="ARBA00022448"/>
    </source>
</evidence>
<comment type="caution">
    <text evidence="5">The sequence shown here is derived from an EMBL/GenBank/DDBJ whole genome shotgun (WGS) entry which is preliminary data.</text>
</comment>
<name>A0A074U087_9RHOB</name>
<feature type="signal peptide" evidence="4">
    <location>
        <begin position="1"/>
        <end position="24"/>
    </location>
</feature>
<proteinExistence type="inferred from homology"/>
<evidence type="ECO:0000313" key="6">
    <source>
        <dbReference type="Proteomes" id="UP000027725"/>
    </source>
</evidence>
<dbReference type="EMBL" id="JHEH01000046">
    <property type="protein sequence ID" value="KEP68107.1"/>
    <property type="molecule type" value="Genomic_DNA"/>
</dbReference>
<sequence length="432" mass="45990">MRHSLRLTALSAALTAGLTAPSWAQEDMVTRSRVGPADAPNSMSFRLTAFDLYAQDPKTRATFEALYLDMLKQFPGWKIDTQLQTNDIGQEQARMLEQARAGRGPDCAMIDSSSLGAYRAAGVLQPMNASFSKAEIDDLFPFVRKAVTDDQGNLLAYWWFTDLRVLYRDTRVVPEAPQTWAQAQAAGLASAKAGYEGLLFSGGRWEGTALDWLGNFWASGGDLVDAEGAPVFGLGENRAAFITALSYYADLVTSGASPARVASITNYDDFLAAAAAGSTAMFVGGSWQYEQLRGTLAPEDFAAWEVSELPGPSADAGATGAGGWTIGAMSDDPEKVKLCAAIAKLYAGPGNVAQGLLPTATAYYKASDVFSTPTNLAYSKFLEHGRPRPGVAIYPEIANQIEIAIGAVLSGGDPAEATDRAQQAAQSAYERL</sequence>
<dbReference type="Pfam" id="PF13416">
    <property type="entry name" value="SBP_bac_8"/>
    <property type="match status" value="1"/>
</dbReference>
<dbReference type="eggNOG" id="COG1653">
    <property type="taxonomic scope" value="Bacteria"/>
</dbReference>
<dbReference type="GO" id="GO:0015768">
    <property type="term" value="P:maltose transport"/>
    <property type="evidence" value="ECO:0007669"/>
    <property type="project" value="TreeGrafter"/>
</dbReference>
<dbReference type="Gene3D" id="3.40.190.10">
    <property type="entry name" value="Periplasmic binding protein-like II"/>
    <property type="match status" value="2"/>
</dbReference>
<dbReference type="SUPFAM" id="SSF53850">
    <property type="entry name" value="Periplasmic binding protein-like II"/>
    <property type="match status" value="1"/>
</dbReference>
<evidence type="ECO:0000256" key="1">
    <source>
        <dbReference type="ARBA" id="ARBA00008520"/>
    </source>
</evidence>
<organism evidence="5 6">
    <name type="scientific">Thioclava dalianensis</name>
    <dbReference type="NCBI Taxonomy" id="1185766"/>
    <lineage>
        <taxon>Bacteria</taxon>
        <taxon>Pseudomonadati</taxon>
        <taxon>Pseudomonadota</taxon>
        <taxon>Alphaproteobacteria</taxon>
        <taxon>Rhodobacterales</taxon>
        <taxon>Paracoccaceae</taxon>
        <taxon>Thioclava</taxon>
    </lineage>
</organism>
<protein>
    <submittedName>
        <fullName evidence="5">ABC transporter substrate-binding protein</fullName>
    </submittedName>
</protein>
<dbReference type="InterPro" id="IPR006059">
    <property type="entry name" value="SBP"/>
</dbReference>
<dbReference type="GO" id="GO:0055052">
    <property type="term" value="C:ATP-binding cassette (ABC) transporter complex, substrate-binding subunit-containing"/>
    <property type="evidence" value="ECO:0007669"/>
    <property type="project" value="TreeGrafter"/>
</dbReference>
<dbReference type="PANTHER" id="PTHR30061:SF50">
    <property type="entry name" value="MALTOSE_MALTODEXTRIN-BINDING PERIPLASMIC PROTEIN"/>
    <property type="match status" value="1"/>
</dbReference>
<comment type="similarity">
    <text evidence="1">Belongs to the bacterial solute-binding protein 1 family.</text>
</comment>
<dbReference type="STRING" id="1185766.SAMN05216224_1057"/>